<evidence type="ECO:0000256" key="1">
    <source>
        <dbReference type="SAM" id="MobiDB-lite"/>
    </source>
</evidence>
<reference evidence="2" key="2">
    <citation type="journal article" date="2023" name="IMA Fungus">
        <title>Comparative genomic study of the Penicillium genus elucidates a diverse pangenome and 15 lateral gene transfer events.</title>
        <authorList>
            <person name="Petersen C."/>
            <person name="Sorensen T."/>
            <person name="Nielsen M.R."/>
            <person name="Sondergaard T.E."/>
            <person name="Sorensen J.L."/>
            <person name="Fitzpatrick D.A."/>
            <person name="Frisvad J.C."/>
            <person name="Nielsen K.L."/>
        </authorList>
    </citation>
    <scope>NUCLEOTIDE SEQUENCE</scope>
    <source>
        <strain evidence="2">IBT 34128</strain>
    </source>
</reference>
<feature type="compositionally biased region" description="Basic and acidic residues" evidence="1">
    <location>
        <begin position="24"/>
        <end position="46"/>
    </location>
</feature>
<dbReference type="GeneID" id="81391262"/>
<comment type="caution">
    <text evidence="2">The sequence shown here is derived from an EMBL/GenBank/DDBJ whole genome shotgun (WGS) entry which is preliminary data.</text>
</comment>
<dbReference type="RefSeq" id="XP_056515361.1">
    <property type="nucleotide sequence ID" value="XM_056652094.1"/>
</dbReference>
<organism evidence="2 3">
    <name type="scientific">Penicillium alfredii</name>
    <dbReference type="NCBI Taxonomy" id="1506179"/>
    <lineage>
        <taxon>Eukaryota</taxon>
        <taxon>Fungi</taxon>
        <taxon>Dikarya</taxon>
        <taxon>Ascomycota</taxon>
        <taxon>Pezizomycotina</taxon>
        <taxon>Eurotiomycetes</taxon>
        <taxon>Eurotiomycetidae</taxon>
        <taxon>Eurotiales</taxon>
        <taxon>Aspergillaceae</taxon>
        <taxon>Penicillium</taxon>
    </lineage>
</organism>
<dbReference type="OrthoDB" id="4463754at2759"/>
<proteinExistence type="predicted"/>
<evidence type="ECO:0000313" key="3">
    <source>
        <dbReference type="Proteomes" id="UP001141434"/>
    </source>
</evidence>
<feature type="compositionally biased region" description="Basic and acidic residues" evidence="1">
    <location>
        <begin position="1"/>
        <end position="12"/>
    </location>
</feature>
<gene>
    <name evidence="2" type="ORF">NUU61_001512</name>
</gene>
<accession>A0A9W9G4K4</accession>
<dbReference type="AlphaFoldDB" id="A0A9W9G4K4"/>
<name>A0A9W9G4K4_9EURO</name>
<evidence type="ECO:0000313" key="2">
    <source>
        <dbReference type="EMBL" id="KAJ5111882.1"/>
    </source>
</evidence>
<protein>
    <submittedName>
        <fullName evidence="2">Uncharacterized protein</fullName>
    </submittedName>
</protein>
<dbReference type="Proteomes" id="UP001141434">
    <property type="component" value="Unassembled WGS sequence"/>
</dbReference>
<keyword evidence="3" id="KW-1185">Reference proteome</keyword>
<feature type="region of interest" description="Disordered" evidence="1">
    <location>
        <begin position="1"/>
        <end position="46"/>
    </location>
</feature>
<feature type="compositionally biased region" description="Polar residues" evidence="1">
    <location>
        <begin position="14"/>
        <end position="23"/>
    </location>
</feature>
<reference evidence="2" key="1">
    <citation type="submission" date="2022-11" db="EMBL/GenBank/DDBJ databases">
        <authorList>
            <person name="Petersen C."/>
        </authorList>
    </citation>
    <scope>NUCLEOTIDE SEQUENCE</scope>
    <source>
        <strain evidence="2">IBT 34128</strain>
    </source>
</reference>
<dbReference type="EMBL" id="JAPMSZ010000002">
    <property type="protein sequence ID" value="KAJ5111882.1"/>
    <property type="molecule type" value="Genomic_DNA"/>
</dbReference>
<sequence length="185" mass="21380">MAFEPAESRIFEDGTSSIYSRSPESPKGDLPSEFKSRPLPSKHDLPEINSLDHQIALARGSTIALETTRTRLQCSKTGGRLSLPERREEKLRQWERQESENRFYRSCCDIFHNLSAVAIDASQDLTLQSHFEPEVNPVGNVRVLQAVHRLRSALEQSRTLEAQAEQEWKQHWNVSRVWNRTARWI</sequence>